<keyword evidence="3" id="KW-1185">Reference proteome</keyword>
<accession>A0A5C5YHQ5</accession>
<name>A0A5C5YHQ5_9BACT</name>
<comment type="caution">
    <text evidence="2">The sequence shown here is derived from an EMBL/GenBank/DDBJ whole genome shotgun (WGS) entry which is preliminary data.</text>
</comment>
<dbReference type="PANTHER" id="PTHR12526:SF637">
    <property type="entry name" value="GLYCOSYLTRANSFERASE EPSF-RELATED"/>
    <property type="match status" value="1"/>
</dbReference>
<keyword evidence="2" id="KW-0808">Transferase</keyword>
<gene>
    <name evidence="2" type="primary">mshA_6</name>
    <name evidence="2" type="ORF">Pla123a_32740</name>
</gene>
<evidence type="ECO:0000313" key="3">
    <source>
        <dbReference type="Proteomes" id="UP000318478"/>
    </source>
</evidence>
<dbReference type="SUPFAM" id="SSF53756">
    <property type="entry name" value="UDP-Glycosyltransferase/glycogen phosphorylase"/>
    <property type="match status" value="1"/>
</dbReference>
<dbReference type="CDD" id="cd03801">
    <property type="entry name" value="GT4_PimA-like"/>
    <property type="match status" value="1"/>
</dbReference>
<evidence type="ECO:0000259" key="1">
    <source>
        <dbReference type="Pfam" id="PF00534"/>
    </source>
</evidence>
<dbReference type="Gene3D" id="3.40.50.2000">
    <property type="entry name" value="Glycogen Phosphorylase B"/>
    <property type="match status" value="1"/>
</dbReference>
<feature type="domain" description="Glycosyl transferase family 1" evidence="1">
    <location>
        <begin position="228"/>
        <end position="379"/>
    </location>
</feature>
<dbReference type="Proteomes" id="UP000318478">
    <property type="component" value="Unassembled WGS sequence"/>
</dbReference>
<dbReference type="AlphaFoldDB" id="A0A5C5YHQ5"/>
<evidence type="ECO:0000313" key="2">
    <source>
        <dbReference type="EMBL" id="TWT74451.1"/>
    </source>
</evidence>
<proteinExistence type="predicted"/>
<dbReference type="EC" id="2.4.1.250" evidence="2"/>
<reference evidence="2 3" key="1">
    <citation type="submission" date="2019-02" db="EMBL/GenBank/DDBJ databases">
        <title>Deep-cultivation of Planctomycetes and their phenomic and genomic characterization uncovers novel biology.</title>
        <authorList>
            <person name="Wiegand S."/>
            <person name="Jogler M."/>
            <person name="Boedeker C."/>
            <person name="Pinto D."/>
            <person name="Vollmers J."/>
            <person name="Rivas-Marin E."/>
            <person name="Kohn T."/>
            <person name="Peeters S.H."/>
            <person name="Heuer A."/>
            <person name="Rast P."/>
            <person name="Oberbeckmann S."/>
            <person name="Bunk B."/>
            <person name="Jeske O."/>
            <person name="Meyerdierks A."/>
            <person name="Storesund J.E."/>
            <person name="Kallscheuer N."/>
            <person name="Luecker S."/>
            <person name="Lage O.M."/>
            <person name="Pohl T."/>
            <person name="Merkel B.J."/>
            <person name="Hornburger P."/>
            <person name="Mueller R.-W."/>
            <person name="Bruemmer F."/>
            <person name="Labrenz M."/>
            <person name="Spormann A.M."/>
            <person name="Op Den Camp H."/>
            <person name="Overmann J."/>
            <person name="Amann R."/>
            <person name="Jetten M.S.M."/>
            <person name="Mascher T."/>
            <person name="Medema M.H."/>
            <person name="Devos D.P."/>
            <person name="Kaster A.-K."/>
            <person name="Ovreas L."/>
            <person name="Rohde M."/>
            <person name="Galperin M.Y."/>
            <person name="Jogler C."/>
        </authorList>
    </citation>
    <scope>NUCLEOTIDE SEQUENCE [LARGE SCALE GENOMIC DNA]</scope>
    <source>
        <strain evidence="2 3">Pla123a</strain>
    </source>
</reference>
<dbReference type="EMBL" id="SJPO01000008">
    <property type="protein sequence ID" value="TWT74451.1"/>
    <property type="molecule type" value="Genomic_DNA"/>
</dbReference>
<dbReference type="InterPro" id="IPR001296">
    <property type="entry name" value="Glyco_trans_1"/>
</dbReference>
<organism evidence="2 3">
    <name type="scientific">Posidoniimonas polymericola</name>
    <dbReference type="NCBI Taxonomy" id="2528002"/>
    <lineage>
        <taxon>Bacteria</taxon>
        <taxon>Pseudomonadati</taxon>
        <taxon>Planctomycetota</taxon>
        <taxon>Planctomycetia</taxon>
        <taxon>Pirellulales</taxon>
        <taxon>Lacipirellulaceae</taxon>
        <taxon>Posidoniimonas</taxon>
    </lineage>
</organism>
<sequence>MRIGFISLADPSDPNAISGMPFHAASALAATGAEVVPLTPGGRFSDKPAKQTLAFLPRAIRKNPQIRNLRNAVRDRLKSAIEQVQAAQAYDRLIGIAESMSADIGRQLDSLDRPLDALFGVCISSPLYALKTDLPIVYFSDATARLVATTYAKWTRMPETKKQGFEEIESVALSRTAAGLFASQCTLDSAINDYGLSPDRAHLLPLGSTVVPDAYDTIHIDLPSRERLELIIVAADPIRKRLDLCVEITRELAARGWNVTLHSIGGHTRAALSCERVRVHGFLSMGDPIDRDIHKTLLRRSHFMLLPSTGEMFGIAPGEAAHFGRPSLVSAVGGLPTAVQHGKTGLCLPVDASAKQYADEIERLADNPDQYRAMSEAALERARTTLNWPAFGRRAIEVIRDVVENQAERRPRVCVGAE</sequence>
<dbReference type="GO" id="GO:0102710">
    <property type="term" value="F:D-inositol-3-phosphate glycosyltransferase activity"/>
    <property type="evidence" value="ECO:0007669"/>
    <property type="project" value="UniProtKB-EC"/>
</dbReference>
<keyword evidence="2" id="KW-0328">Glycosyltransferase</keyword>
<dbReference type="PANTHER" id="PTHR12526">
    <property type="entry name" value="GLYCOSYLTRANSFERASE"/>
    <property type="match status" value="1"/>
</dbReference>
<protein>
    <submittedName>
        <fullName evidence="2">D-inositol 3-phosphate glycosyltransferase</fullName>
        <ecNumber evidence="2">2.4.1.250</ecNumber>
    </submittedName>
</protein>
<dbReference type="Pfam" id="PF00534">
    <property type="entry name" value="Glycos_transf_1"/>
    <property type="match status" value="1"/>
</dbReference>